<proteinExistence type="predicted"/>
<dbReference type="RefSeq" id="WP_120758358.1">
    <property type="nucleotide sequence ID" value="NZ_JBIBGF010000014.1"/>
</dbReference>
<feature type="compositionally biased region" description="Low complexity" evidence="1">
    <location>
        <begin position="66"/>
        <end position="76"/>
    </location>
</feature>
<dbReference type="OrthoDB" id="3373088at2"/>
<organism evidence="3 4">
    <name type="scientific">Streptomyces klenkii</name>
    <dbReference type="NCBI Taxonomy" id="1420899"/>
    <lineage>
        <taxon>Bacteria</taxon>
        <taxon>Bacillati</taxon>
        <taxon>Actinomycetota</taxon>
        <taxon>Actinomycetes</taxon>
        <taxon>Kitasatosporales</taxon>
        <taxon>Streptomycetaceae</taxon>
        <taxon>Streptomyces</taxon>
    </lineage>
</organism>
<protein>
    <submittedName>
        <fullName evidence="3">Polysaccharide deacetylase family protein</fullName>
    </submittedName>
</protein>
<accession>A0A3B0AVR3</accession>
<evidence type="ECO:0000313" key="4">
    <source>
        <dbReference type="Proteomes" id="UP000270343"/>
    </source>
</evidence>
<dbReference type="Gene3D" id="3.20.20.370">
    <property type="entry name" value="Glycoside hydrolase/deacetylase"/>
    <property type="match status" value="1"/>
</dbReference>
<keyword evidence="4" id="KW-1185">Reference proteome</keyword>
<dbReference type="Proteomes" id="UP000270343">
    <property type="component" value="Unassembled WGS sequence"/>
</dbReference>
<dbReference type="SUPFAM" id="SSF88713">
    <property type="entry name" value="Glycoside hydrolase/deacetylase"/>
    <property type="match status" value="1"/>
</dbReference>
<dbReference type="PANTHER" id="PTHR10587">
    <property type="entry name" value="GLYCOSYL TRANSFERASE-RELATED"/>
    <property type="match status" value="1"/>
</dbReference>
<feature type="domain" description="NodB homology" evidence="2">
    <location>
        <begin position="157"/>
        <end position="339"/>
    </location>
</feature>
<feature type="region of interest" description="Disordered" evidence="1">
    <location>
        <begin position="117"/>
        <end position="141"/>
    </location>
</feature>
<evidence type="ECO:0000313" key="3">
    <source>
        <dbReference type="EMBL" id="RKN64490.1"/>
    </source>
</evidence>
<dbReference type="AlphaFoldDB" id="A0A3B0AVR3"/>
<dbReference type="PANTHER" id="PTHR10587:SF134">
    <property type="entry name" value="SECRETED PROTEIN"/>
    <property type="match status" value="1"/>
</dbReference>
<dbReference type="PROSITE" id="PS51677">
    <property type="entry name" value="NODB"/>
    <property type="match status" value="1"/>
</dbReference>
<evidence type="ECO:0000256" key="1">
    <source>
        <dbReference type="SAM" id="MobiDB-lite"/>
    </source>
</evidence>
<dbReference type="EMBL" id="RBAM01000014">
    <property type="protein sequence ID" value="RKN64490.1"/>
    <property type="molecule type" value="Genomic_DNA"/>
</dbReference>
<dbReference type="InterPro" id="IPR050248">
    <property type="entry name" value="Polysacc_deacetylase_ArnD"/>
</dbReference>
<feature type="region of interest" description="Disordered" evidence="1">
    <location>
        <begin position="61"/>
        <end position="103"/>
    </location>
</feature>
<gene>
    <name evidence="3" type="ORF">D7231_28045</name>
</gene>
<evidence type="ECO:0000259" key="2">
    <source>
        <dbReference type="PROSITE" id="PS51677"/>
    </source>
</evidence>
<dbReference type="GO" id="GO:0005975">
    <property type="term" value="P:carbohydrate metabolic process"/>
    <property type="evidence" value="ECO:0007669"/>
    <property type="project" value="InterPro"/>
</dbReference>
<comment type="caution">
    <text evidence="3">The sequence shown here is derived from an EMBL/GenBank/DDBJ whole genome shotgun (WGS) entry which is preliminary data.</text>
</comment>
<reference evidence="3 4" key="1">
    <citation type="journal article" date="2015" name="Antonie Van Leeuwenhoek">
        <title>Streptomyces klenkii sp. nov., isolated from deep marine sediment.</title>
        <authorList>
            <person name="Veyisoglu A."/>
            <person name="Sahin N."/>
        </authorList>
    </citation>
    <scope>NUCLEOTIDE SEQUENCE [LARGE SCALE GENOMIC DNA]</scope>
    <source>
        <strain evidence="3 4">KCTC 29202</strain>
    </source>
</reference>
<dbReference type="GO" id="GO:0016810">
    <property type="term" value="F:hydrolase activity, acting on carbon-nitrogen (but not peptide) bonds"/>
    <property type="evidence" value="ECO:0007669"/>
    <property type="project" value="InterPro"/>
</dbReference>
<feature type="compositionally biased region" description="Basic and acidic residues" evidence="1">
    <location>
        <begin position="77"/>
        <end position="87"/>
    </location>
</feature>
<dbReference type="InterPro" id="IPR011330">
    <property type="entry name" value="Glyco_hydro/deAcase_b/a-brl"/>
</dbReference>
<name>A0A3B0AVR3_9ACTN</name>
<sequence length="339" mass="37733">MRLIRNVLARHGRGAHHRIRRPLPLVLTLLLLLAGAAACAGGDAALPGARDGQDAAGLGQLKGQARRQGQEQQGQERQGREEQGREEQDQEQQAPAPPKVKLTPEQRLAAAQRWGLDQAPLVAPSPPREKPRLTTPEWADQGPDLIPAPAHVPTDQKIAFLTIDDGAAKDREFLDMVRDLQIPLSAFLTDESAAEDYGYFRDLHALGVSIQNHTLHHPQMNHISEDEQYTEICGQQDILEREIGVRPTLFRPPFGDFDADTLAVAEECGTRAAPLWNEEAFADRMDFRHDDQRFHPGDIILTHFNGPKAWGGTMCDMLRTVLRKVTEQGYALARLEDYA</sequence>
<dbReference type="InterPro" id="IPR002509">
    <property type="entry name" value="NODB_dom"/>
</dbReference>
<dbReference type="CDD" id="cd10917">
    <property type="entry name" value="CE4_NodB_like_6s_7s"/>
    <property type="match status" value="1"/>
</dbReference>
<dbReference type="Pfam" id="PF01522">
    <property type="entry name" value="Polysacc_deac_1"/>
    <property type="match status" value="1"/>
</dbReference>